<feature type="region of interest" description="Disordered" evidence="10">
    <location>
        <begin position="603"/>
        <end position="622"/>
    </location>
</feature>
<feature type="transmembrane region" description="Helical" evidence="11">
    <location>
        <begin position="235"/>
        <end position="257"/>
    </location>
</feature>
<feature type="transmembrane region" description="Helical" evidence="11">
    <location>
        <begin position="148"/>
        <end position="165"/>
    </location>
</feature>
<evidence type="ECO:0000256" key="7">
    <source>
        <dbReference type="ARBA" id="ARBA00022989"/>
    </source>
</evidence>
<evidence type="ECO:0000259" key="13">
    <source>
        <dbReference type="Pfam" id="PF22776"/>
    </source>
</evidence>
<dbReference type="AlphaFoldDB" id="A0A6P6X7Y5"/>
<evidence type="ECO:0000256" key="1">
    <source>
        <dbReference type="ARBA" id="ARBA00004651"/>
    </source>
</evidence>
<evidence type="ECO:0000256" key="9">
    <source>
        <dbReference type="ARBA" id="ARBA00023136"/>
    </source>
</evidence>
<feature type="compositionally biased region" description="Polar residues" evidence="10">
    <location>
        <begin position="603"/>
        <end position="616"/>
    </location>
</feature>
<feature type="transmembrane region" description="Helical" evidence="11">
    <location>
        <begin position="426"/>
        <end position="445"/>
    </location>
</feature>
<evidence type="ECO:0000256" key="3">
    <source>
        <dbReference type="ARBA" id="ARBA00022448"/>
    </source>
</evidence>
<dbReference type="GO" id="GO:0005886">
    <property type="term" value="C:plasma membrane"/>
    <property type="evidence" value="ECO:0007669"/>
    <property type="project" value="UniProtKB-SubCell"/>
</dbReference>
<dbReference type="Proteomes" id="UP001652660">
    <property type="component" value="Chromosome 4c"/>
</dbReference>
<feature type="domain" description="K+ potassium transporter integral membrane" evidence="12">
    <location>
        <begin position="30"/>
        <end position="338"/>
    </location>
</feature>
<keyword evidence="4" id="KW-0633">Potassium transport</keyword>
<dbReference type="PANTHER" id="PTHR30540">
    <property type="entry name" value="OSMOTIC STRESS POTASSIUM TRANSPORTER"/>
    <property type="match status" value="1"/>
</dbReference>
<keyword evidence="3" id="KW-0813">Transport</keyword>
<dbReference type="GO" id="GO:0015079">
    <property type="term" value="F:potassium ion transmembrane transporter activity"/>
    <property type="evidence" value="ECO:0007669"/>
    <property type="project" value="InterPro"/>
</dbReference>
<feature type="transmembrane region" description="Helical" evidence="11">
    <location>
        <begin position="313"/>
        <end position="334"/>
    </location>
</feature>
<reference evidence="14" key="1">
    <citation type="journal article" date="2025" name="Foods">
        <title>Unveiling the Microbial Signatures of Arabica Coffee Cherries: Insights into Ripeness Specific Diversity, Functional Traits, and Implications for Quality and Safety.</title>
        <authorList>
            <consortium name="RefSeq"/>
            <person name="Tenea G.N."/>
            <person name="Cifuentes V."/>
            <person name="Reyes P."/>
            <person name="Cevallos-Vallejos M."/>
        </authorList>
    </citation>
    <scope>NUCLEOTIDE SEQUENCE [LARGE SCALE GENOMIC DNA]</scope>
</reference>
<dbReference type="Pfam" id="PF22776">
    <property type="entry name" value="K_trans_C"/>
    <property type="match status" value="1"/>
</dbReference>
<evidence type="ECO:0000256" key="5">
    <source>
        <dbReference type="ARBA" id="ARBA00022692"/>
    </source>
</evidence>
<feature type="transmembrane region" description="Helical" evidence="11">
    <location>
        <begin position="210"/>
        <end position="229"/>
    </location>
</feature>
<proteinExistence type="inferred from homology"/>
<evidence type="ECO:0000256" key="8">
    <source>
        <dbReference type="ARBA" id="ARBA00023065"/>
    </source>
</evidence>
<gene>
    <name evidence="15" type="primary">LOC113740431</name>
</gene>
<evidence type="ECO:0000313" key="15">
    <source>
        <dbReference type="RefSeq" id="XP_027123858.1"/>
    </source>
</evidence>
<evidence type="ECO:0000259" key="12">
    <source>
        <dbReference type="Pfam" id="PF02705"/>
    </source>
</evidence>
<dbReference type="RefSeq" id="XP_027123858.1">
    <property type="nucleotide sequence ID" value="XM_027268057.2"/>
</dbReference>
<dbReference type="InterPro" id="IPR053951">
    <property type="entry name" value="K_trans_N"/>
</dbReference>
<comment type="subcellular location">
    <subcellularLocation>
        <location evidence="1">Cell membrane</location>
        <topology evidence="1">Multi-pass membrane protein</topology>
    </subcellularLocation>
</comment>
<keyword evidence="8" id="KW-0406">Ion transport</keyword>
<accession>A0A6P6X7Y5</accession>
<evidence type="ECO:0000313" key="14">
    <source>
        <dbReference type="Proteomes" id="UP001652660"/>
    </source>
</evidence>
<sequence length="721" mass="80972">MDPALRSETISNEFKENREKETWRRTILLSFQSLGIVYGRLSTAPLYVFGSILPDDLKSDKEIHELYSFIFWTLTLISLLKYAFIVLSADDDGEGGTFPLYSLLCRHAKLGLLPNDRSASEIIQHDRGSPRIKVPSTTRKCIEKYKTGHYFLLFLALFGCCMIISDGVLTPSVSVLSATSTFGRSMIKLSHRLISSQKIREHLDKVLTRLPVPMACAILVCLFTLQHYGTQKISFVFAPIVIIWLTFISGIGLYNIAQNHNILYAISPTYMLRFLKKVDIISWKALGSIILCTAGSEVMFANLGHFSKRSLKVTFVCLIYPALIVCYAGQAAFISRYLGTKDDNVNLSESIPNRITVGFRDIAPIGKATGLAIISGMLVTTCLMSLVIALSWEKSLFIAACFMLFFGSLEATYLSSCLLNFPRGAWFITVLLLLFLTIMVSWYYGTVKKYQFDVENKVSVEWLTDLSPGLGISRVPGIGFIYTDISSGIPAFFSHFITNLPAFHQVLIFVSFKSLPVPYISEDQRYLIGRVGPKEYKIYRCVVLHGYRDHTRDSDDFEDHIISSIGEFIAREERDYESLSSPERMMVLGRSMGDGNALIPLTADSSDNSHPTLTQRSHSDDPAELSFAAVRRKRVRFMLPKNSPEMSASVRKELQELVDARESGTAYFLGQSHLSLRRGSNLLKKLLIMVYVFLDKNSREPPVALNIPHAALLEVGMVYTI</sequence>
<organism evidence="14 15">
    <name type="scientific">Coffea arabica</name>
    <name type="common">Arabian coffee</name>
    <dbReference type="NCBI Taxonomy" id="13443"/>
    <lineage>
        <taxon>Eukaryota</taxon>
        <taxon>Viridiplantae</taxon>
        <taxon>Streptophyta</taxon>
        <taxon>Embryophyta</taxon>
        <taxon>Tracheophyta</taxon>
        <taxon>Spermatophyta</taxon>
        <taxon>Magnoliopsida</taxon>
        <taxon>eudicotyledons</taxon>
        <taxon>Gunneridae</taxon>
        <taxon>Pentapetalae</taxon>
        <taxon>asterids</taxon>
        <taxon>lamiids</taxon>
        <taxon>Gentianales</taxon>
        <taxon>Rubiaceae</taxon>
        <taxon>Ixoroideae</taxon>
        <taxon>Gardenieae complex</taxon>
        <taxon>Bertiereae - Coffeeae clade</taxon>
        <taxon>Coffeeae</taxon>
        <taxon>Coffea</taxon>
    </lineage>
</organism>
<keyword evidence="5 11" id="KW-0812">Transmembrane</keyword>
<feature type="domain" description="K+ potassium transporter integral membrane" evidence="12">
    <location>
        <begin position="355"/>
        <end position="464"/>
    </location>
</feature>
<feature type="domain" description="K+ potassium transporter C-terminal" evidence="13">
    <location>
        <begin position="480"/>
        <end position="721"/>
    </location>
</feature>
<protein>
    <submittedName>
        <fullName evidence="15">Potassium transporter 25-like isoform X2</fullName>
    </submittedName>
</protein>
<feature type="transmembrane region" description="Helical" evidence="11">
    <location>
        <begin position="278"/>
        <end position="301"/>
    </location>
</feature>
<dbReference type="InterPro" id="IPR053952">
    <property type="entry name" value="K_trans_C"/>
</dbReference>
<feature type="transmembrane region" description="Helical" evidence="11">
    <location>
        <begin position="69"/>
        <end position="89"/>
    </location>
</feature>
<feature type="transmembrane region" description="Helical" evidence="11">
    <location>
        <begin position="370"/>
        <end position="390"/>
    </location>
</feature>
<reference evidence="15" key="2">
    <citation type="submission" date="2025-08" db="UniProtKB">
        <authorList>
            <consortium name="RefSeq"/>
        </authorList>
    </citation>
    <scope>IDENTIFICATION</scope>
    <source>
        <tissue evidence="15">Leaves</tissue>
    </source>
</reference>
<evidence type="ECO:0000256" key="4">
    <source>
        <dbReference type="ARBA" id="ARBA00022538"/>
    </source>
</evidence>
<keyword evidence="9 11" id="KW-0472">Membrane</keyword>
<dbReference type="InterPro" id="IPR003855">
    <property type="entry name" value="K+_transporter"/>
</dbReference>
<name>A0A6P6X7Y5_COFAR</name>
<evidence type="ECO:0000256" key="6">
    <source>
        <dbReference type="ARBA" id="ARBA00022958"/>
    </source>
</evidence>
<evidence type="ECO:0000256" key="2">
    <source>
        <dbReference type="ARBA" id="ARBA00008440"/>
    </source>
</evidence>
<dbReference type="PANTHER" id="PTHR30540:SF97">
    <property type="entry name" value="POTASSIUM TRANSPORTER"/>
    <property type="match status" value="1"/>
</dbReference>
<evidence type="ECO:0000256" key="11">
    <source>
        <dbReference type="SAM" id="Phobius"/>
    </source>
</evidence>
<evidence type="ECO:0000256" key="10">
    <source>
        <dbReference type="SAM" id="MobiDB-lite"/>
    </source>
</evidence>
<comment type="similarity">
    <text evidence="2">Belongs to the HAK/KUP transporter (TC 2.A.72.3) family.</text>
</comment>
<dbReference type="GeneID" id="113740431"/>
<keyword evidence="14" id="KW-1185">Reference proteome</keyword>
<keyword evidence="6" id="KW-0630">Potassium</keyword>
<dbReference type="Pfam" id="PF02705">
    <property type="entry name" value="K_trans"/>
    <property type="match status" value="2"/>
</dbReference>
<keyword evidence="7 11" id="KW-1133">Transmembrane helix</keyword>
<feature type="transmembrane region" description="Helical" evidence="11">
    <location>
        <begin position="396"/>
        <end position="414"/>
    </location>
</feature>
<feature type="transmembrane region" description="Helical" evidence="11">
    <location>
        <begin position="27"/>
        <end position="49"/>
    </location>
</feature>